<dbReference type="Pfam" id="PF13403">
    <property type="entry name" value="Hint_2"/>
    <property type="match status" value="1"/>
</dbReference>
<dbReference type="InterPro" id="IPR028992">
    <property type="entry name" value="Hedgehog/Intein_dom"/>
</dbReference>
<protein>
    <submittedName>
        <fullName evidence="2">Hint domain-containing protein</fullName>
    </submittedName>
</protein>
<dbReference type="GO" id="GO:0016539">
    <property type="term" value="P:intein-mediated protein splicing"/>
    <property type="evidence" value="ECO:0007669"/>
    <property type="project" value="InterPro"/>
</dbReference>
<reference evidence="2 3" key="1">
    <citation type="submission" date="2019-06" db="EMBL/GenBank/DDBJ databases">
        <title>Enrichment of Autotrophic Halophilic Microorganisms from Red Sea Brine Pool Using Microbial Electrosynthesis System.</title>
        <authorList>
            <person name="Alqahtani M.F."/>
            <person name="Bajracharya S."/>
            <person name="Katuri K.P."/>
            <person name="Ali M."/>
            <person name="Saikaly P.E."/>
        </authorList>
    </citation>
    <scope>NUCLEOTIDE SEQUENCE [LARGE SCALE GENOMIC DNA]</scope>
    <source>
        <strain evidence="2">MES6</strain>
    </source>
</reference>
<dbReference type="EMBL" id="VENJ01000006">
    <property type="protein sequence ID" value="MTJ03995.1"/>
    <property type="molecule type" value="Genomic_DNA"/>
</dbReference>
<organism evidence="2 3">
    <name type="scientific">Sediminimonas qiaohouensis</name>
    <dbReference type="NCBI Taxonomy" id="552061"/>
    <lineage>
        <taxon>Bacteria</taxon>
        <taxon>Pseudomonadati</taxon>
        <taxon>Pseudomonadota</taxon>
        <taxon>Alphaproteobacteria</taxon>
        <taxon>Rhodobacterales</taxon>
        <taxon>Roseobacteraceae</taxon>
        <taxon>Sediminimonas</taxon>
    </lineage>
</organism>
<dbReference type="Proteomes" id="UP000483078">
    <property type="component" value="Unassembled WGS sequence"/>
</dbReference>
<dbReference type="Gene3D" id="2.170.16.10">
    <property type="entry name" value="Hedgehog/Intein (Hint) domain"/>
    <property type="match status" value="1"/>
</dbReference>
<dbReference type="RefSeq" id="WP_273248578.1">
    <property type="nucleotide sequence ID" value="NZ_VENJ01000006.1"/>
</dbReference>
<gene>
    <name evidence="2" type="ORF">FH759_04770</name>
</gene>
<dbReference type="SUPFAM" id="SSF51294">
    <property type="entry name" value="Hedgehog/intein (Hint) domain"/>
    <property type="match status" value="1"/>
</dbReference>
<feature type="domain" description="Hedgehog/Intein (Hint)" evidence="1">
    <location>
        <begin position="152"/>
        <end position="287"/>
    </location>
</feature>
<proteinExistence type="predicted"/>
<evidence type="ECO:0000313" key="2">
    <source>
        <dbReference type="EMBL" id="MTJ03995.1"/>
    </source>
</evidence>
<name>A0A7C9L774_9RHOB</name>
<sequence>MTAPTTNAANSSAFSLPVYRAADLCVTHGANLGDTLTFADEIEPNDIYTLSDTAAPVRLGLNAATDDTLTVAANTETGSPGAPVRIDCCLTLMSPGGQTTELLVLAQHGPRNDAETIHALPLAALSPRTDYTVVRIDTTGLRAKLAEIACVSFARGTHITLASGAQIPIEDLDVGDRVLTRDDGVQPIRWIGQNTVRAVGEYAPIVIAAGALNNSRDLVISPEHRLFIYQRDDALGAGRAEVLVRARYLVNGSSVTRRDGGFVDYFQLLFDAHHIIYAEGIAAETLLLSPQTRPALPEDLSHQMAGALPGHEGRAHLTFEVGETLLSHPDTADILRRASTR</sequence>
<accession>A0A7C9L774</accession>
<evidence type="ECO:0000259" key="1">
    <source>
        <dbReference type="Pfam" id="PF13403"/>
    </source>
</evidence>
<dbReference type="CDD" id="cd00081">
    <property type="entry name" value="Hint"/>
    <property type="match status" value="1"/>
</dbReference>
<dbReference type="AlphaFoldDB" id="A0A7C9L774"/>
<dbReference type="PROSITE" id="PS50817">
    <property type="entry name" value="INTEIN_N_TER"/>
    <property type="match status" value="1"/>
</dbReference>
<dbReference type="InterPro" id="IPR006141">
    <property type="entry name" value="Intein_N"/>
</dbReference>
<evidence type="ECO:0000313" key="3">
    <source>
        <dbReference type="Proteomes" id="UP000483078"/>
    </source>
</evidence>
<dbReference type="InterPro" id="IPR036844">
    <property type="entry name" value="Hint_dom_sf"/>
</dbReference>
<comment type="caution">
    <text evidence="2">The sequence shown here is derived from an EMBL/GenBank/DDBJ whole genome shotgun (WGS) entry which is preliminary data.</text>
</comment>